<proteinExistence type="predicted"/>
<dbReference type="KEGG" id="span:AWL63_00320"/>
<protein>
    <submittedName>
        <fullName evidence="2">Uncharacterized protein</fullName>
    </submittedName>
</protein>
<feature type="transmembrane region" description="Helical" evidence="1">
    <location>
        <begin position="30"/>
        <end position="49"/>
    </location>
</feature>
<accession>A0A1B3Z5F9</accession>
<keyword evidence="1" id="KW-0812">Transmembrane</keyword>
<gene>
    <name evidence="2" type="ORF">AWL63_00320</name>
</gene>
<keyword evidence="3" id="KW-1185">Reference proteome</keyword>
<evidence type="ECO:0000313" key="3">
    <source>
        <dbReference type="Proteomes" id="UP000094256"/>
    </source>
</evidence>
<evidence type="ECO:0000313" key="2">
    <source>
        <dbReference type="EMBL" id="AOH82658.1"/>
    </source>
</evidence>
<reference evidence="2 3" key="1">
    <citation type="submission" date="2016-01" db="EMBL/GenBank/DDBJ databases">
        <title>Complete genome and mega plasmid sequence of Sphingomonas panacis DCY99 elicits systemic resistance in rice to Xanthomonas oryzae.</title>
        <authorList>
            <person name="Kim Y.J."/>
            <person name="Yang D.C."/>
            <person name="Sing P."/>
        </authorList>
    </citation>
    <scope>NUCLEOTIDE SEQUENCE [LARGE SCALE GENOMIC DNA]</scope>
    <source>
        <strain evidence="2 3">DCY99</strain>
    </source>
</reference>
<dbReference type="AlphaFoldDB" id="A0A1B3Z5F9"/>
<name>A0A1B3Z5F9_9SPHN</name>
<organism evidence="2 3">
    <name type="scientific">Sphingomonas panacis</name>
    <dbReference type="NCBI Taxonomy" id="1560345"/>
    <lineage>
        <taxon>Bacteria</taxon>
        <taxon>Pseudomonadati</taxon>
        <taxon>Pseudomonadota</taxon>
        <taxon>Alphaproteobacteria</taxon>
        <taxon>Sphingomonadales</taxon>
        <taxon>Sphingomonadaceae</taxon>
        <taxon>Sphingomonas</taxon>
    </lineage>
</organism>
<dbReference type="Proteomes" id="UP000094256">
    <property type="component" value="Chromosome"/>
</dbReference>
<feature type="transmembrane region" description="Helical" evidence="1">
    <location>
        <begin position="7"/>
        <end position="24"/>
    </location>
</feature>
<keyword evidence="1" id="KW-1133">Transmembrane helix</keyword>
<sequence>MRRKRWAAAGWLMLIPALLLYALWLGVAIGLMAVLLAFSLCAMIVVKFGEERQPVRRSEPRAKAQKAPEPDERPGGRWRGWARGAAALLLTAITANAVGAAAAGIAPGARLDRFAAAVVFVPLLWACLVIWMLSDRVMLRPVLGMIGASAIAGSTIAWILLA</sequence>
<dbReference type="EMBL" id="CP014168">
    <property type="protein sequence ID" value="AOH82658.1"/>
    <property type="molecule type" value="Genomic_DNA"/>
</dbReference>
<evidence type="ECO:0000256" key="1">
    <source>
        <dbReference type="SAM" id="Phobius"/>
    </source>
</evidence>
<feature type="transmembrane region" description="Helical" evidence="1">
    <location>
        <begin position="142"/>
        <end position="161"/>
    </location>
</feature>
<feature type="transmembrane region" description="Helical" evidence="1">
    <location>
        <begin position="114"/>
        <end position="133"/>
    </location>
</feature>
<feature type="transmembrane region" description="Helical" evidence="1">
    <location>
        <begin position="87"/>
        <end position="108"/>
    </location>
</feature>
<keyword evidence="1" id="KW-0472">Membrane</keyword>